<dbReference type="OrthoDB" id="5947836at2759"/>
<evidence type="ECO:0000313" key="2">
    <source>
        <dbReference type="Proteomes" id="UP001152795"/>
    </source>
</evidence>
<dbReference type="PANTHER" id="PTHR33332">
    <property type="entry name" value="REVERSE TRANSCRIPTASE DOMAIN-CONTAINING PROTEIN"/>
    <property type="match status" value="1"/>
</dbReference>
<keyword evidence="2" id="KW-1185">Reference proteome</keyword>
<organism evidence="1 2">
    <name type="scientific">Paramuricea clavata</name>
    <name type="common">Red gorgonian</name>
    <name type="synonym">Violescent sea-whip</name>
    <dbReference type="NCBI Taxonomy" id="317549"/>
    <lineage>
        <taxon>Eukaryota</taxon>
        <taxon>Metazoa</taxon>
        <taxon>Cnidaria</taxon>
        <taxon>Anthozoa</taxon>
        <taxon>Octocorallia</taxon>
        <taxon>Malacalcyonacea</taxon>
        <taxon>Plexauridae</taxon>
        <taxon>Paramuricea</taxon>
    </lineage>
</organism>
<reference evidence="1" key="1">
    <citation type="submission" date="2020-04" db="EMBL/GenBank/DDBJ databases">
        <authorList>
            <person name="Alioto T."/>
            <person name="Alioto T."/>
            <person name="Gomez Garrido J."/>
        </authorList>
    </citation>
    <scope>NUCLEOTIDE SEQUENCE</scope>
    <source>
        <strain evidence="1">A484AB</strain>
    </source>
</reference>
<proteinExistence type="predicted"/>
<evidence type="ECO:0000313" key="1">
    <source>
        <dbReference type="EMBL" id="CAB3987843.1"/>
    </source>
</evidence>
<dbReference type="Proteomes" id="UP001152795">
    <property type="component" value="Unassembled WGS sequence"/>
</dbReference>
<dbReference type="AlphaFoldDB" id="A0A6S7GA82"/>
<accession>A0A6S7GA82</accession>
<sequence>MYVDDTNLSVTGESASDIEVRLNTELENVHEWLTANKLTLNTEKTEYIIIGSYKRISNLQKGDEIKIRIGDNEIKRVKTTKSLGIVIDENLAWKENIDNLSVKVSRPIGVIRRAKKYVKQDALKLMYNSLVLPYFDYCSLVWNNCSQTLKTKVQRLQNRAARVITGDTYDIRSKDVLSKLGWNNLEERRNS</sequence>
<gene>
    <name evidence="1" type="ORF">PACLA_8A018606</name>
</gene>
<protein>
    <submittedName>
        <fullName evidence="1">Uncharacterized protein</fullName>
    </submittedName>
</protein>
<comment type="caution">
    <text evidence="1">The sequence shown here is derived from an EMBL/GenBank/DDBJ whole genome shotgun (WGS) entry which is preliminary data.</text>
</comment>
<dbReference type="EMBL" id="CACRXK020001242">
    <property type="protein sequence ID" value="CAB3987843.1"/>
    <property type="molecule type" value="Genomic_DNA"/>
</dbReference>
<name>A0A6S7GA82_PARCT</name>